<dbReference type="RefSeq" id="WP_244407627.1">
    <property type="nucleotide sequence ID" value="NZ_AP025637.1"/>
</dbReference>
<organism evidence="1 2">
    <name type="scientific">Roseomonas fluvialis</name>
    <dbReference type="NCBI Taxonomy" id="1750527"/>
    <lineage>
        <taxon>Bacteria</taxon>
        <taxon>Pseudomonadati</taxon>
        <taxon>Pseudomonadota</taxon>
        <taxon>Alphaproteobacteria</taxon>
        <taxon>Acetobacterales</taxon>
        <taxon>Roseomonadaceae</taxon>
        <taxon>Roseomonas</taxon>
    </lineage>
</organism>
<evidence type="ECO:0000313" key="1">
    <source>
        <dbReference type="EMBL" id="BDG73401.1"/>
    </source>
</evidence>
<proteinExistence type="predicted"/>
<dbReference type="Gene3D" id="2.30.110.20">
    <property type="entry name" value="Hcp1-like"/>
    <property type="match status" value="1"/>
</dbReference>
<dbReference type="InterPro" id="IPR008514">
    <property type="entry name" value="T6SS_Hcp"/>
</dbReference>
<name>A0ABN6P4M5_9PROT</name>
<dbReference type="InterPro" id="IPR036624">
    <property type="entry name" value="Hcp1-lik_sf"/>
</dbReference>
<keyword evidence="2" id="KW-1185">Reference proteome</keyword>
<reference evidence="1 2" key="1">
    <citation type="journal article" date="2016" name="Microbes Environ.">
        <title>Phylogenetically diverse aerobic anoxygenic phototrophic bacteria isolated from epilithic biofilms in Tama river, Japan.</title>
        <authorList>
            <person name="Hirose S."/>
            <person name="Matsuura K."/>
            <person name="Haruta S."/>
        </authorList>
    </citation>
    <scope>NUCLEOTIDE SEQUENCE [LARGE SCALE GENOMIC DNA]</scope>
    <source>
        <strain evidence="1 2">S08</strain>
    </source>
</reference>
<dbReference type="Pfam" id="PF05638">
    <property type="entry name" value="T6SS_HCP"/>
    <property type="match status" value="1"/>
</dbReference>
<sequence length="170" mass="18119">MSDASDSTIFLSYDSVTGEVSFNDGGVEAGPGTNWVQLTQCILRADLNVQGRVMSGGNIRNVDFGGEAPPLKIVKRTDAATVGLMREMLGTPGLRSAVVTFVRTDTDGPAEYLRYEMTGCSIVGFEFASFGDNRSHETFEILYKRLTIKAYAGTDGAKGAQAMAVLTNGS</sequence>
<dbReference type="EMBL" id="AP025637">
    <property type="protein sequence ID" value="BDG73401.1"/>
    <property type="molecule type" value="Genomic_DNA"/>
</dbReference>
<evidence type="ECO:0000313" key="2">
    <source>
        <dbReference type="Proteomes" id="UP000831327"/>
    </source>
</evidence>
<dbReference type="Proteomes" id="UP000831327">
    <property type="component" value="Chromosome"/>
</dbReference>
<protein>
    <recommendedName>
        <fullName evidence="3">Type VI secretion system tube protein Hcp</fullName>
    </recommendedName>
</protein>
<evidence type="ECO:0008006" key="3">
    <source>
        <dbReference type="Google" id="ProtNLM"/>
    </source>
</evidence>
<gene>
    <name evidence="1" type="ORF">Rmf_33300</name>
</gene>
<accession>A0ABN6P4M5</accession>
<dbReference type="SUPFAM" id="SSF141452">
    <property type="entry name" value="Hcp1-like"/>
    <property type="match status" value="1"/>
</dbReference>